<dbReference type="HAMAP" id="MF_01116">
    <property type="entry name" value="TSR3"/>
    <property type="match status" value="1"/>
</dbReference>
<feature type="active site" description="Proton donor/acceptor" evidence="21">
    <location>
        <position position="789"/>
    </location>
</feature>
<feature type="region of interest" description="Disordered" evidence="24">
    <location>
        <begin position="174"/>
        <end position="194"/>
    </location>
</feature>
<evidence type="ECO:0000256" key="4">
    <source>
        <dbReference type="ARBA" id="ARBA00010630"/>
    </source>
</evidence>
<feature type="domain" description="PLD phosphodiesterase" evidence="25">
    <location>
        <begin position="553"/>
        <end position="583"/>
    </location>
</feature>
<evidence type="ECO:0000256" key="5">
    <source>
        <dbReference type="ARBA" id="ARBA00022527"/>
    </source>
</evidence>
<dbReference type="Proteomes" id="UP000268014">
    <property type="component" value="Unassembled WGS sequence"/>
</dbReference>
<dbReference type="SUPFAM" id="SSF56112">
    <property type="entry name" value="Protein kinase-like (PK-like)"/>
    <property type="match status" value="1"/>
</dbReference>
<keyword evidence="11" id="KW-0227">DNA damage</keyword>
<dbReference type="InterPro" id="IPR008266">
    <property type="entry name" value="Tyr_kinase_AS"/>
</dbReference>
<dbReference type="InterPro" id="IPR011009">
    <property type="entry name" value="Kinase-like_dom_sf"/>
</dbReference>
<keyword evidence="28" id="KW-1185">Reference proteome</keyword>
<feature type="binding site" evidence="22">
    <location>
        <position position="791"/>
    </location>
    <ligand>
        <name>substrate</name>
    </ligand>
</feature>
<dbReference type="SUPFAM" id="SSF54001">
    <property type="entry name" value="Cysteine proteinases"/>
    <property type="match status" value="1"/>
</dbReference>
<evidence type="ECO:0000256" key="8">
    <source>
        <dbReference type="ARBA" id="ARBA00022694"/>
    </source>
</evidence>
<protein>
    <recommendedName>
        <fullName evidence="20">18S rRNA aminocarboxypropyltransferase</fullName>
        <ecNumber evidence="20">2.5.1.157</ecNumber>
    </recommendedName>
</protein>
<evidence type="ECO:0000259" key="26">
    <source>
        <dbReference type="PROSITE" id="PS50600"/>
    </source>
</evidence>
<evidence type="ECO:0000256" key="22">
    <source>
        <dbReference type="PIRSR" id="PIRSR610347-2"/>
    </source>
</evidence>
<dbReference type="GO" id="GO:0006508">
    <property type="term" value="P:proteolysis"/>
    <property type="evidence" value="ECO:0007669"/>
    <property type="project" value="UniProtKB-KW"/>
</dbReference>
<dbReference type="OrthoDB" id="3399at2759"/>
<evidence type="ECO:0000256" key="3">
    <source>
        <dbReference type="ARBA" id="ARBA00010205"/>
    </source>
</evidence>
<dbReference type="Pfam" id="PF06293">
    <property type="entry name" value="Kdo"/>
    <property type="match status" value="1"/>
</dbReference>
<feature type="binding site" evidence="20">
    <location>
        <position position="90"/>
    </location>
    <ligand>
        <name>S-adenosyl-L-methionine</name>
        <dbReference type="ChEBI" id="CHEBI:59789"/>
    </ligand>
</feature>
<evidence type="ECO:0000256" key="24">
    <source>
        <dbReference type="SAM" id="MobiDB-lite"/>
    </source>
</evidence>
<keyword evidence="17" id="KW-0539">Nucleus</keyword>
<dbReference type="Pfam" id="PF04068">
    <property type="entry name" value="Fer4_RLI"/>
    <property type="match status" value="1"/>
</dbReference>
<keyword evidence="20" id="KW-0698">rRNA processing</keyword>
<feature type="domain" description="Ubiquitin-like protease family profile" evidence="26">
    <location>
        <begin position="873"/>
        <end position="1035"/>
    </location>
</feature>
<reference evidence="29" key="1">
    <citation type="submission" date="2017-02" db="UniProtKB">
        <authorList>
            <consortium name="WormBaseParasite"/>
        </authorList>
    </citation>
    <scope>IDENTIFICATION</scope>
</reference>
<evidence type="ECO:0000256" key="14">
    <source>
        <dbReference type="ARBA" id="ARBA00022839"/>
    </source>
</evidence>
<name>A0A0N4WIU5_HAEPC</name>
<dbReference type="Gene3D" id="3.40.395.10">
    <property type="entry name" value="Adenoviral Proteinase, Chain A"/>
    <property type="match status" value="1"/>
</dbReference>
<dbReference type="GO" id="GO:0003697">
    <property type="term" value="F:single-stranded DNA binding"/>
    <property type="evidence" value="ECO:0007669"/>
    <property type="project" value="TreeGrafter"/>
</dbReference>
<keyword evidence="16" id="KW-0234">DNA repair</keyword>
<dbReference type="PANTHER" id="PTHR12415:SF0">
    <property type="entry name" value="TYROSYL-DNA PHOSPHODIESTERASE 1"/>
    <property type="match status" value="1"/>
</dbReference>
<dbReference type="PROSITE" id="PS50035">
    <property type="entry name" value="PLD"/>
    <property type="match status" value="1"/>
</dbReference>
<evidence type="ECO:0000256" key="16">
    <source>
        <dbReference type="ARBA" id="ARBA00023204"/>
    </source>
</evidence>
<comment type="similarity">
    <text evidence="2">Belongs to the peptidase C48 family.</text>
</comment>
<dbReference type="InterPro" id="IPR022495">
    <property type="entry name" value="Bud32"/>
</dbReference>
<evidence type="ECO:0000256" key="20">
    <source>
        <dbReference type="HAMAP-Rule" id="MF_03146"/>
    </source>
</evidence>
<dbReference type="PROSITE" id="PS50600">
    <property type="entry name" value="ULP_PROTEASE"/>
    <property type="match status" value="1"/>
</dbReference>
<dbReference type="InterPro" id="IPR007177">
    <property type="entry name" value="Tsr3_C"/>
</dbReference>
<dbReference type="PANTHER" id="PTHR12415">
    <property type="entry name" value="TYROSYL-DNA PHOSPHODIESTERASE 1"/>
    <property type="match status" value="1"/>
</dbReference>
<dbReference type="InterPro" id="IPR001736">
    <property type="entry name" value="PLipase_D/transphosphatidylase"/>
</dbReference>
<keyword evidence="13" id="KW-0378">Hydrolase</keyword>
<comment type="function">
    <text evidence="20">Aminocarboxypropyltransferase that catalyzes the aminocarboxypropyl transfer on pseudouridine in 18S rRNA. It constitutes the last step in biosynthesis of the hypermodified N1-methyl-N3-(3-amino-3-carboxypropyl) pseudouridine (m1acp3-Psi).</text>
</comment>
<dbReference type="STRING" id="6290.A0A0N4WIU5"/>
<comment type="similarity">
    <text evidence="3">Belongs to the tyrosyl-DNA phosphodiesterase family.</text>
</comment>
<dbReference type="GO" id="GO:0005524">
    <property type="term" value="F:ATP binding"/>
    <property type="evidence" value="ECO:0007669"/>
    <property type="project" value="UniProtKB-KW"/>
</dbReference>
<dbReference type="InterPro" id="IPR010347">
    <property type="entry name" value="Tdp1"/>
</dbReference>
<keyword evidence="15" id="KW-0067">ATP-binding</keyword>
<dbReference type="GO" id="GO:0005634">
    <property type="term" value="C:nucleus"/>
    <property type="evidence" value="ECO:0007669"/>
    <property type="project" value="UniProtKB-SubCell"/>
</dbReference>
<dbReference type="Pfam" id="PF06087">
    <property type="entry name" value="Tyr-DNA_phospho"/>
    <property type="match status" value="1"/>
</dbReference>
<sequence length="1070" mass="120980">MPCKLAMYDFNQCDPKRCSGRKLLRAGLITEVRLGSRFPGLVLSPTGTATLAPSDRDFIEQYGLGVVDCSWKEVERTPLHKVKAPEHRLLPYLVAANSVNYGRPCHLTCAEALAAGLYIIGHARAAQELMKQFTWGPHFIDLNRELLDNYASCGTPEEVIQRQTEYLNRIEKEAEETRNRGVDLPPSESDSDVDEEKHQFEAGFDYEIQTEGVRQGAEARVYICTYLGRPAIMKERFVKKYRHPDLDRTLNKARMRNELKGLVRAHELGVGAPAVFFIDSDNNRIIMERIEGPTANSWIESKREEENGSDKFVAETLQLGKIIGEAIGKMHFSNLVHGDLTTSNIILKDGDPKRPYFIDFGLCALGKVLAEDKGVDLYVLERAMISTHIDSEKMFDSVLEGYKSVNEKQGAAVIKRSYQMNMKGHGDHSKGGNSPCGLLSGRMYLTKVIMVVHSERRIEILFVQVAGLSREFNVGTYHLSDILQIIRPQLSIHFNFMIDLEWLIQQYPVPCRDSPIQCVVGEKMGTDKRSLLRDVSSLNLKQVSVLGAPLPIPFGTHHTKLSIFDCEDKLHVIVSTANLIEGDWQEKTQCFYYACGTALAARAIFIIQNNLKIFSSTNESVFANDLCAYLEEYRLPDISFWIDRIRNSDFSGVSDRLVFSVPGYHQHDKLTKFGHPSLARLLRDQPVPDSDSRRLLLAQCSSIGSLGDKKEAWLFSQFLRSLQGGRESHSSRLFLIYPCVEDVRNSLEGYNAGDSLPYQDATAKRQPWLRELMCKWRSAAKGRSSAMPHVKTYTDIVDGVPQWILVTSANLSKAAWGDLQKNKTQLMVRSYELGVLITDPERVNLPYDYPVANLFRGSTDSEKDAKILSYGDVVLYNSDLYTLNPGMWLNDNIISFASEYLLSKASQDVKEQVAIVSAASCELIRHSGDMEIVREVFFSLEFFKREKVLFILNDRDDPTIVGGNHWSLLVFDRGSARFEYYDSMRPAKEAVAKQLVNIIKPVLGTKEVSFVIVDCPQQRNSHDCGMYVIEFVKHELKLSNESFSLGICSSYIESERRKWQDTILSLSKAQ</sequence>
<evidence type="ECO:0000256" key="23">
    <source>
        <dbReference type="PIRSR" id="PIRSR610347-3"/>
    </source>
</evidence>
<comment type="caution">
    <text evidence="20">Lacks conserved residue(s) required for the propagation of feature annotation.</text>
</comment>
<dbReference type="GO" id="GO:0000455">
    <property type="term" value="P:enzyme-directed rRNA pseudouridine synthesis"/>
    <property type="evidence" value="ECO:0007669"/>
    <property type="project" value="UniProtKB-UniRule"/>
</dbReference>
<dbReference type="NCBIfam" id="TIGR03724">
    <property type="entry name" value="arch_bud32"/>
    <property type="match status" value="1"/>
</dbReference>
<dbReference type="EC" id="2.5.1.157" evidence="20"/>
<comment type="subcellular location">
    <subcellularLocation>
        <location evidence="1">Nucleus</location>
    </subcellularLocation>
</comment>
<dbReference type="GO" id="GO:0106388">
    <property type="term" value="F:rRNA small subunit aminocarboxypropyltransferase activity"/>
    <property type="evidence" value="ECO:0007669"/>
    <property type="project" value="UniProtKB-EC"/>
</dbReference>
<dbReference type="EMBL" id="UZAF01017418">
    <property type="protein sequence ID" value="VDO41448.1"/>
    <property type="molecule type" value="Genomic_DNA"/>
</dbReference>
<comment type="similarity">
    <text evidence="20">Belongs to the TDD superfamily. TSR3 family.</text>
</comment>
<comment type="catalytic activity">
    <reaction evidence="18">
        <text>L-threonyl-[protein] + ATP = O-phospho-L-threonyl-[protein] + ADP + H(+)</text>
        <dbReference type="Rhea" id="RHEA:46608"/>
        <dbReference type="Rhea" id="RHEA-COMP:11060"/>
        <dbReference type="Rhea" id="RHEA-COMP:11605"/>
        <dbReference type="ChEBI" id="CHEBI:15378"/>
        <dbReference type="ChEBI" id="CHEBI:30013"/>
        <dbReference type="ChEBI" id="CHEBI:30616"/>
        <dbReference type="ChEBI" id="CHEBI:61977"/>
        <dbReference type="ChEBI" id="CHEBI:456216"/>
        <dbReference type="EC" id="2.7.11.1"/>
    </reaction>
</comment>
<dbReference type="NCBIfam" id="NF002621">
    <property type="entry name" value="PRK02287.1"/>
    <property type="match status" value="1"/>
</dbReference>
<dbReference type="GO" id="GO:0004527">
    <property type="term" value="F:exonuclease activity"/>
    <property type="evidence" value="ECO:0007669"/>
    <property type="project" value="UniProtKB-KW"/>
</dbReference>
<evidence type="ECO:0000256" key="17">
    <source>
        <dbReference type="ARBA" id="ARBA00023242"/>
    </source>
</evidence>
<keyword evidence="14" id="KW-0269">Exonuclease</keyword>
<evidence type="ECO:0000256" key="7">
    <source>
        <dbReference type="ARBA" id="ARBA00022679"/>
    </source>
</evidence>
<keyword evidence="20" id="KW-0949">S-adenosyl-L-methionine</keyword>
<dbReference type="GO" id="GO:0006281">
    <property type="term" value="P:DNA repair"/>
    <property type="evidence" value="ECO:0007669"/>
    <property type="project" value="UniProtKB-KW"/>
</dbReference>
<dbReference type="Pfam" id="PF04034">
    <property type="entry name" value="Ribo_biogen_C"/>
    <property type="match status" value="1"/>
</dbReference>
<dbReference type="InterPro" id="IPR007209">
    <property type="entry name" value="RNaseL-inhib-like_metal-bd_dom"/>
</dbReference>
<dbReference type="GO" id="GO:0003690">
    <property type="term" value="F:double-stranded DNA binding"/>
    <property type="evidence" value="ECO:0007669"/>
    <property type="project" value="TreeGrafter"/>
</dbReference>
<dbReference type="InterPro" id="IPR003653">
    <property type="entry name" value="Peptidase_C48_C"/>
</dbReference>
<dbReference type="Gene3D" id="1.10.510.10">
    <property type="entry name" value="Transferase(Phosphotransferase) domain 1"/>
    <property type="match status" value="1"/>
</dbReference>
<dbReference type="GO" id="GO:0008033">
    <property type="term" value="P:tRNA processing"/>
    <property type="evidence" value="ECO:0007669"/>
    <property type="project" value="UniProtKB-KW"/>
</dbReference>
<evidence type="ECO:0000256" key="19">
    <source>
        <dbReference type="ARBA" id="ARBA00048679"/>
    </source>
</evidence>
<evidence type="ECO:0000256" key="10">
    <source>
        <dbReference type="ARBA" id="ARBA00022741"/>
    </source>
</evidence>
<evidence type="ECO:0000256" key="6">
    <source>
        <dbReference type="ARBA" id="ARBA00022670"/>
    </source>
</evidence>
<dbReference type="Pfam" id="PF02902">
    <property type="entry name" value="Peptidase_C48"/>
    <property type="match status" value="1"/>
</dbReference>
<dbReference type="SUPFAM" id="SSF56024">
    <property type="entry name" value="Phospholipase D/nuclease"/>
    <property type="match status" value="2"/>
</dbReference>
<evidence type="ECO:0000259" key="25">
    <source>
        <dbReference type="PROSITE" id="PS50035"/>
    </source>
</evidence>
<gene>
    <name evidence="27" type="ORF">HPLM_LOCUS10893</name>
</gene>
<evidence type="ECO:0000256" key="9">
    <source>
        <dbReference type="ARBA" id="ARBA00022722"/>
    </source>
</evidence>
<dbReference type="GO" id="GO:0004674">
    <property type="term" value="F:protein serine/threonine kinase activity"/>
    <property type="evidence" value="ECO:0007669"/>
    <property type="project" value="UniProtKB-KW"/>
</dbReference>
<feature type="active site" description="Nucleophile" evidence="21">
    <location>
        <position position="558"/>
    </location>
</feature>
<evidence type="ECO:0000256" key="18">
    <source>
        <dbReference type="ARBA" id="ARBA00047899"/>
    </source>
</evidence>
<dbReference type="FunFam" id="3.30.200.20:FF:000201">
    <property type="entry name" value="TP53-regulating kinase isoform X1"/>
    <property type="match status" value="1"/>
</dbReference>
<keyword evidence="6" id="KW-0645">Protease</keyword>
<keyword evidence="9" id="KW-0540">Nuclease</keyword>
<dbReference type="WBParaSite" id="HPLM_0001090101-mRNA-1">
    <property type="protein sequence ID" value="HPLM_0001090101-mRNA-1"/>
    <property type="gene ID" value="HPLM_0001090101"/>
</dbReference>
<evidence type="ECO:0000256" key="11">
    <source>
        <dbReference type="ARBA" id="ARBA00022763"/>
    </source>
</evidence>
<evidence type="ECO:0000256" key="12">
    <source>
        <dbReference type="ARBA" id="ARBA00022777"/>
    </source>
</evidence>
<evidence type="ECO:0000313" key="28">
    <source>
        <dbReference type="Proteomes" id="UP000268014"/>
    </source>
</evidence>
<keyword evidence="12" id="KW-0418">Kinase</keyword>
<accession>A0A0N4WIU5</accession>
<reference evidence="27 28" key="2">
    <citation type="submission" date="2018-11" db="EMBL/GenBank/DDBJ databases">
        <authorList>
            <consortium name="Pathogen Informatics"/>
        </authorList>
    </citation>
    <scope>NUCLEOTIDE SEQUENCE [LARGE SCALE GENOMIC DNA]</scope>
    <source>
        <strain evidence="27 28">MHpl1</strain>
    </source>
</reference>
<keyword evidence="5" id="KW-0723">Serine/threonine-protein kinase</keyword>
<dbReference type="InterPro" id="IPR038765">
    <property type="entry name" value="Papain-like_cys_pep_sf"/>
</dbReference>
<evidence type="ECO:0000256" key="2">
    <source>
        <dbReference type="ARBA" id="ARBA00005234"/>
    </source>
</evidence>
<evidence type="ECO:0000313" key="27">
    <source>
        <dbReference type="EMBL" id="VDO41448.1"/>
    </source>
</evidence>
<keyword evidence="7 20" id="KW-0808">Transferase</keyword>
<evidence type="ECO:0000313" key="29">
    <source>
        <dbReference type="WBParaSite" id="HPLM_0001090101-mRNA-1"/>
    </source>
</evidence>
<keyword evidence="10" id="KW-0547">Nucleotide-binding</keyword>
<comment type="similarity">
    <text evidence="4">Belongs to the protein kinase superfamily. BUD32 family.</text>
</comment>
<comment type="catalytic activity">
    <reaction evidence="19">
        <text>L-seryl-[protein] + ATP = O-phospho-L-seryl-[protein] + ADP + H(+)</text>
        <dbReference type="Rhea" id="RHEA:17989"/>
        <dbReference type="Rhea" id="RHEA-COMP:9863"/>
        <dbReference type="Rhea" id="RHEA-COMP:11604"/>
        <dbReference type="ChEBI" id="CHEBI:15378"/>
        <dbReference type="ChEBI" id="CHEBI:29999"/>
        <dbReference type="ChEBI" id="CHEBI:30616"/>
        <dbReference type="ChEBI" id="CHEBI:83421"/>
        <dbReference type="ChEBI" id="CHEBI:456216"/>
        <dbReference type="EC" id="2.7.11.1"/>
    </reaction>
</comment>
<dbReference type="PROSITE" id="PS00109">
    <property type="entry name" value="PROTEIN_KINASE_TYR"/>
    <property type="match status" value="1"/>
</dbReference>
<feature type="binding site" evidence="20">
    <location>
        <position position="19"/>
    </location>
    <ligand>
        <name>S-adenosyl-L-methionine</name>
        <dbReference type="ChEBI" id="CHEBI:59789"/>
    </ligand>
</feature>
<dbReference type="GO" id="GO:0017005">
    <property type="term" value="F:3'-tyrosyl-DNA phosphodiesterase activity"/>
    <property type="evidence" value="ECO:0007669"/>
    <property type="project" value="TreeGrafter"/>
</dbReference>
<feature type="binding site" evidence="22">
    <location>
        <position position="560"/>
    </location>
    <ligand>
        <name>substrate</name>
    </ligand>
</feature>
<feature type="site" description="Interaction with DNA" evidence="23">
    <location>
        <position position="812"/>
    </location>
</feature>
<dbReference type="GO" id="GO:0008234">
    <property type="term" value="F:cysteine-type peptidase activity"/>
    <property type="evidence" value="ECO:0007669"/>
    <property type="project" value="InterPro"/>
</dbReference>
<evidence type="ECO:0000256" key="13">
    <source>
        <dbReference type="ARBA" id="ARBA00022801"/>
    </source>
</evidence>
<organism evidence="29">
    <name type="scientific">Haemonchus placei</name>
    <name type="common">Barber's pole worm</name>
    <dbReference type="NCBI Taxonomy" id="6290"/>
    <lineage>
        <taxon>Eukaryota</taxon>
        <taxon>Metazoa</taxon>
        <taxon>Ecdysozoa</taxon>
        <taxon>Nematoda</taxon>
        <taxon>Chromadorea</taxon>
        <taxon>Rhabditida</taxon>
        <taxon>Rhabditina</taxon>
        <taxon>Rhabditomorpha</taxon>
        <taxon>Strongyloidea</taxon>
        <taxon>Trichostrongylidae</taxon>
        <taxon>Haemonchus</taxon>
    </lineage>
</organism>
<dbReference type="GO" id="GO:1904047">
    <property type="term" value="F:S-adenosyl-L-methionine binding"/>
    <property type="evidence" value="ECO:0007669"/>
    <property type="project" value="UniProtKB-UniRule"/>
</dbReference>
<proteinExistence type="inferred from homology"/>
<dbReference type="Gene3D" id="3.30.200.20">
    <property type="entry name" value="Phosphorylase Kinase, domain 1"/>
    <property type="match status" value="1"/>
</dbReference>
<dbReference type="GO" id="GO:0000408">
    <property type="term" value="C:EKC/KEOPS complex"/>
    <property type="evidence" value="ECO:0007669"/>
    <property type="project" value="UniProtKB-ARBA"/>
</dbReference>
<dbReference type="AlphaFoldDB" id="A0A0N4WIU5"/>
<keyword evidence="8" id="KW-0819">tRNA processing</keyword>
<keyword evidence="20" id="KW-0690">Ribosome biogenesis</keyword>
<evidence type="ECO:0000256" key="15">
    <source>
        <dbReference type="ARBA" id="ARBA00022840"/>
    </source>
</evidence>
<feature type="binding site" evidence="20">
    <location>
        <position position="67"/>
    </location>
    <ligand>
        <name>S-adenosyl-L-methionine</name>
        <dbReference type="ChEBI" id="CHEBI:59789"/>
    </ligand>
</feature>
<evidence type="ECO:0000256" key="21">
    <source>
        <dbReference type="PIRSR" id="PIRSR610347-1"/>
    </source>
</evidence>
<comment type="catalytic activity">
    <reaction evidence="20">
        <text>an N(1)-methylpseudouridine in rRNA + S-adenosyl-L-methionine = N(1)-methyl-N(3)-[(3S)-3-amino-3-carboxypropyl]pseudouridine in rRNA + S-methyl-5'-thioadenosine + H(+)</text>
        <dbReference type="Rhea" id="RHEA:63296"/>
        <dbReference type="Rhea" id="RHEA-COMP:11634"/>
        <dbReference type="Rhea" id="RHEA-COMP:16310"/>
        <dbReference type="ChEBI" id="CHEBI:15378"/>
        <dbReference type="ChEBI" id="CHEBI:17509"/>
        <dbReference type="ChEBI" id="CHEBI:59789"/>
        <dbReference type="ChEBI" id="CHEBI:74890"/>
        <dbReference type="ChEBI" id="CHEBI:146234"/>
        <dbReference type="EC" id="2.5.1.157"/>
    </reaction>
</comment>
<dbReference type="Gene3D" id="3.30.870.10">
    <property type="entry name" value="Endonuclease Chain A"/>
    <property type="match status" value="2"/>
</dbReference>
<dbReference type="InterPro" id="IPR022968">
    <property type="entry name" value="Tsr3-like"/>
</dbReference>
<evidence type="ECO:0000256" key="1">
    <source>
        <dbReference type="ARBA" id="ARBA00004123"/>
    </source>
</evidence>